<reference evidence="3" key="1">
    <citation type="submission" date="2021-03" db="EMBL/GenBank/DDBJ databases">
        <authorList>
            <person name="Tagirdzhanova G."/>
        </authorList>
    </citation>
    <scope>NUCLEOTIDE SEQUENCE</scope>
</reference>
<dbReference type="SUPFAM" id="SSF51182">
    <property type="entry name" value="RmlC-like cupins"/>
    <property type="match status" value="1"/>
</dbReference>
<dbReference type="InterPro" id="IPR014710">
    <property type="entry name" value="RmlC-like_jellyroll"/>
</dbReference>
<comment type="caution">
    <text evidence="3">The sequence shown here is derived from an EMBL/GenBank/DDBJ whole genome shotgun (WGS) entry which is preliminary data.</text>
</comment>
<dbReference type="InterPro" id="IPR025979">
    <property type="entry name" value="ChrR-like_cupin_dom"/>
</dbReference>
<dbReference type="OrthoDB" id="9970537at2759"/>
<dbReference type="EMBL" id="CAJPDS010000002">
    <property type="protein sequence ID" value="CAF9903994.1"/>
    <property type="molecule type" value="Genomic_DNA"/>
</dbReference>
<evidence type="ECO:0000259" key="2">
    <source>
        <dbReference type="Pfam" id="PF12973"/>
    </source>
</evidence>
<protein>
    <recommendedName>
        <fullName evidence="2">ChrR-like cupin domain-containing protein</fullName>
    </recommendedName>
</protein>
<feature type="compositionally biased region" description="Pro residues" evidence="1">
    <location>
        <begin position="7"/>
        <end position="16"/>
    </location>
</feature>
<evidence type="ECO:0000313" key="4">
    <source>
        <dbReference type="Proteomes" id="UP000664521"/>
    </source>
</evidence>
<name>A0A8H3ECH9_9LECA</name>
<evidence type="ECO:0000256" key="1">
    <source>
        <dbReference type="SAM" id="MobiDB-lite"/>
    </source>
</evidence>
<dbReference type="AlphaFoldDB" id="A0A8H3ECH9"/>
<feature type="region of interest" description="Disordered" evidence="1">
    <location>
        <begin position="1"/>
        <end position="27"/>
    </location>
</feature>
<keyword evidence="4" id="KW-1185">Reference proteome</keyword>
<gene>
    <name evidence="3" type="ORF">HETSPECPRED_003301</name>
</gene>
<organism evidence="3 4">
    <name type="scientific">Heterodermia speciosa</name>
    <dbReference type="NCBI Taxonomy" id="116794"/>
    <lineage>
        <taxon>Eukaryota</taxon>
        <taxon>Fungi</taxon>
        <taxon>Dikarya</taxon>
        <taxon>Ascomycota</taxon>
        <taxon>Pezizomycotina</taxon>
        <taxon>Lecanoromycetes</taxon>
        <taxon>OSLEUM clade</taxon>
        <taxon>Lecanoromycetidae</taxon>
        <taxon>Caliciales</taxon>
        <taxon>Physciaceae</taxon>
        <taxon>Heterodermia</taxon>
    </lineage>
</organism>
<sequence length="148" mass="16581">MQQKPFVSPPPPPRPGAKPNAADPWYSISPQHDIWELLLNHDPSDNSEKSVLQFYSPGASSMTQTSMTHPYIEEVIFLEGALEDTTTRKTWGKGAYAYRNPGTRHGPYKAGREGCLQFVRIVPVEAAREMEWVGKMEELLHPESGVDS</sequence>
<dbReference type="Pfam" id="PF12973">
    <property type="entry name" value="Cupin_7"/>
    <property type="match status" value="1"/>
</dbReference>
<dbReference type="Proteomes" id="UP000664521">
    <property type="component" value="Unassembled WGS sequence"/>
</dbReference>
<dbReference type="InterPro" id="IPR011051">
    <property type="entry name" value="RmlC_Cupin_sf"/>
</dbReference>
<evidence type="ECO:0000313" key="3">
    <source>
        <dbReference type="EMBL" id="CAF9903994.1"/>
    </source>
</evidence>
<feature type="domain" description="ChrR-like cupin" evidence="2">
    <location>
        <begin position="24"/>
        <end position="124"/>
    </location>
</feature>
<accession>A0A8H3ECH9</accession>
<proteinExistence type="predicted"/>
<dbReference type="Gene3D" id="2.60.120.10">
    <property type="entry name" value="Jelly Rolls"/>
    <property type="match status" value="1"/>
</dbReference>